<dbReference type="AlphaFoldDB" id="A0AAF1KUL5"/>
<accession>A0AAF1KUL5</accession>
<dbReference type="PANTHER" id="PTHR33121:SF19">
    <property type="entry name" value="CYCLIC DI-GMP PHOSPHODIESTERASE PA2567"/>
    <property type="match status" value="1"/>
</dbReference>
<dbReference type="Pfam" id="PF00563">
    <property type="entry name" value="EAL"/>
    <property type="match status" value="1"/>
</dbReference>
<dbReference type="Pfam" id="PF00990">
    <property type="entry name" value="GGDEF"/>
    <property type="match status" value="1"/>
</dbReference>
<keyword evidence="3" id="KW-1185">Reference proteome</keyword>
<dbReference type="InterPro" id="IPR029787">
    <property type="entry name" value="Nucleotide_cyclase"/>
</dbReference>
<dbReference type="InterPro" id="IPR003018">
    <property type="entry name" value="GAF"/>
</dbReference>
<dbReference type="InterPro" id="IPR035919">
    <property type="entry name" value="EAL_sf"/>
</dbReference>
<dbReference type="SUPFAM" id="SSF55073">
    <property type="entry name" value="Nucleotide cyclase"/>
    <property type="match status" value="1"/>
</dbReference>
<dbReference type="SUPFAM" id="SSF141868">
    <property type="entry name" value="EAL domain-like"/>
    <property type="match status" value="1"/>
</dbReference>
<gene>
    <name evidence="2" type="ORF">PR017_24845</name>
</gene>
<evidence type="ECO:0000313" key="2">
    <source>
        <dbReference type="EMBL" id="WFR98545.1"/>
    </source>
</evidence>
<dbReference type="RefSeq" id="WP_111221530.1">
    <property type="nucleotide sequence ID" value="NZ_CP117258.1"/>
</dbReference>
<dbReference type="Proteomes" id="UP000249499">
    <property type="component" value="Plasmid unnamed1"/>
</dbReference>
<geneLocation type="plasmid" evidence="2 3">
    <name>unnamed1</name>
</geneLocation>
<dbReference type="InterPro" id="IPR029016">
    <property type="entry name" value="GAF-like_dom_sf"/>
</dbReference>
<dbReference type="SMART" id="SM00065">
    <property type="entry name" value="GAF"/>
    <property type="match status" value="1"/>
</dbReference>
<proteinExistence type="predicted"/>
<dbReference type="Gene3D" id="3.30.70.270">
    <property type="match status" value="1"/>
</dbReference>
<dbReference type="PANTHER" id="PTHR33121">
    <property type="entry name" value="CYCLIC DI-GMP PHOSPHODIESTERASE PDEF"/>
    <property type="match status" value="1"/>
</dbReference>
<dbReference type="GO" id="GO:0071111">
    <property type="term" value="F:cyclic-guanylate-specific phosphodiesterase activity"/>
    <property type="evidence" value="ECO:0007669"/>
    <property type="project" value="InterPro"/>
</dbReference>
<dbReference type="InterPro" id="IPR043128">
    <property type="entry name" value="Rev_trsase/Diguanyl_cyclase"/>
</dbReference>
<dbReference type="SMART" id="SM00052">
    <property type="entry name" value="EAL"/>
    <property type="match status" value="1"/>
</dbReference>
<keyword evidence="2" id="KW-0614">Plasmid</keyword>
<dbReference type="Gene3D" id="3.30.450.40">
    <property type="match status" value="1"/>
</dbReference>
<reference evidence="2 3" key="1">
    <citation type="journal article" date="2018" name="Sci. Rep.">
        <title>Rhizobium tumorigenes sp. nov., a novel plant tumorigenic bacterium isolated from cane gall tumors on thornless blackberry.</title>
        <authorList>
            <person name="Kuzmanovi N."/>
            <person name="Smalla K."/>
            <person name="Gronow S."/>
            <person name="PuBawska J."/>
        </authorList>
    </citation>
    <scope>NUCLEOTIDE SEQUENCE [LARGE SCALE GENOMIC DNA]</scope>
    <source>
        <strain evidence="2 3">1078</strain>
    </source>
</reference>
<dbReference type="Gene3D" id="3.20.20.450">
    <property type="entry name" value="EAL domain"/>
    <property type="match status" value="1"/>
</dbReference>
<protein>
    <submittedName>
        <fullName evidence="2">Sensor domain-containing phosphodiesterase</fullName>
    </submittedName>
</protein>
<dbReference type="InterPro" id="IPR000160">
    <property type="entry name" value="GGDEF_dom"/>
</dbReference>
<dbReference type="CDD" id="cd01948">
    <property type="entry name" value="EAL"/>
    <property type="match status" value="1"/>
</dbReference>
<dbReference type="InterPro" id="IPR001633">
    <property type="entry name" value="EAL_dom"/>
</dbReference>
<dbReference type="InterPro" id="IPR050706">
    <property type="entry name" value="Cyclic-di-GMP_PDE-like"/>
</dbReference>
<dbReference type="EMBL" id="CP117258">
    <property type="protein sequence ID" value="WFR98545.1"/>
    <property type="molecule type" value="Genomic_DNA"/>
</dbReference>
<name>A0AAF1KUL5_9HYPH</name>
<evidence type="ECO:0000259" key="1">
    <source>
        <dbReference type="PROSITE" id="PS50883"/>
    </source>
</evidence>
<reference evidence="3" key="2">
    <citation type="journal article" date="2023" name="MicrobiologyOpen">
        <title>Genomics of the tumorigenes clade of the family Rhizobiaceae and description of Rhizobium rhododendri sp. nov.</title>
        <authorList>
            <person name="Kuzmanovic N."/>
            <person name="diCenzo G.C."/>
            <person name="Bunk B."/>
            <person name="Sproeer C."/>
            <person name="Fruehling A."/>
            <person name="Neumann-Schaal M."/>
            <person name="Overmann J."/>
            <person name="Smalla K."/>
        </authorList>
    </citation>
    <scope>NUCLEOTIDE SEQUENCE [LARGE SCALE GENOMIC DNA]</scope>
    <source>
        <strain evidence="3">1078</strain>
        <plasmid evidence="3">unnamed1</plasmid>
    </source>
</reference>
<dbReference type="KEGG" id="rtu:PR017_24845"/>
<evidence type="ECO:0000313" key="3">
    <source>
        <dbReference type="Proteomes" id="UP000249499"/>
    </source>
</evidence>
<organism evidence="2 3">
    <name type="scientific">Rhizobium tumorigenes</name>
    <dbReference type="NCBI Taxonomy" id="2041385"/>
    <lineage>
        <taxon>Bacteria</taxon>
        <taxon>Pseudomonadati</taxon>
        <taxon>Pseudomonadota</taxon>
        <taxon>Alphaproteobacteria</taxon>
        <taxon>Hyphomicrobiales</taxon>
        <taxon>Rhizobiaceae</taxon>
        <taxon>Rhizobium/Agrobacterium group</taxon>
        <taxon>Rhizobium</taxon>
    </lineage>
</organism>
<sequence length="597" mass="65948">MINSAEHERLEALYNLGLLDTPASENFDRITRMASQIFNLPIAAVSLTDVDRQWFKSRIGVDHNSIPRERAPCAQVAESRDLLVIPDMAEDDCYRESVLGRSGIRFYAGAPLITREGHGLGALCVLGTEPRTATEEELSGLQDLAAMVMSQIELQHSIGRIDPISGLPNRMQFFDDLSDLVLDDASGLQRFAVLVDLADSTQIDTLARVMGPAHVDTCIREAGRIIRSSLGNGKTTYHVSSTQFAFVAPKGVRKQKYLARLGTMLTQIEAGLSLRFMMTPVMGVAPFIARKISPAELLQELNSAAQDARGTETRVSLFSASSHAKHERAFRLLEDFGLALESNDQLSVVFQPRMDLASGRCVAAEVLLRWRHPDFGAVSPGEFVAIIEHSPHVRKMTAWVLDAALRQTRAWKDNGLNMPLSVNVSAANLEEEDFAEQVVLALLRHEIPVEMLELEVTESSIMKDAAKAMDKLRSLAEAGIRLSIDDFGTGYSSLSYLQLLPATVVKIDQSFIKTLEDGTRERNLVRSMISLSHDLGYRVVAEGVETREARDILAAIHCDEAQGYLFAKPLKPREFERWHDSQQKSLAAATGNARQPA</sequence>
<dbReference type="Pfam" id="PF01590">
    <property type="entry name" value="GAF"/>
    <property type="match status" value="1"/>
</dbReference>
<dbReference type="SUPFAM" id="SSF55781">
    <property type="entry name" value="GAF domain-like"/>
    <property type="match status" value="1"/>
</dbReference>
<feature type="domain" description="EAL" evidence="1">
    <location>
        <begin position="329"/>
        <end position="583"/>
    </location>
</feature>
<dbReference type="SMART" id="SM00267">
    <property type="entry name" value="GGDEF"/>
    <property type="match status" value="1"/>
</dbReference>
<dbReference type="PROSITE" id="PS50883">
    <property type="entry name" value="EAL"/>
    <property type="match status" value="1"/>
</dbReference>